<dbReference type="Proteomes" id="UP000789901">
    <property type="component" value="Unassembled WGS sequence"/>
</dbReference>
<dbReference type="InterPro" id="IPR024729">
    <property type="entry name" value="USP7_ICP0-binding_dom"/>
</dbReference>
<evidence type="ECO:0000256" key="1">
    <source>
        <dbReference type="ARBA" id="ARBA00022786"/>
    </source>
</evidence>
<accession>A0ABN7X3D1</accession>
<evidence type="ECO:0000313" key="4">
    <source>
        <dbReference type="Proteomes" id="UP000789901"/>
    </source>
</evidence>
<feature type="non-terminal residue" evidence="3">
    <location>
        <position position="295"/>
    </location>
</feature>
<dbReference type="EMBL" id="CAJVQB010078031">
    <property type="protein sequence ID" value="CAG8845048.1"/>
    <property type="molecule type" value="Genomic_DNA"/>
</dbReference>
<dbReference type="Gene3D" id="3.10.20.90">
    <property type="entry name" value="Phosphatidylinositol 3-kinase Catalytic Subunit, Chain A, domain 1"/>
    <property type="match status" value="2"/>
</dbReference>
<evidence type="ECO:0000313" key="3">
    <source>
        <dbReference type="EMBL" id="CAG8845048.1"/>
    </source>
</evidence>
<protein>
    <submittedName>
        <fullName evidence="3">14094_t:CDS:1</fullName>
    </submittedName>
</protein>
<feature type="domain" description="Ubiquitin carboxyl-terminal hydrolase 7 ICP0-binding" evidence="2">
    <location>
        <begin position="21"/>
        <end position="272"/>
    </location>
</feature>
<name>A0ABN7X3D1_GIGMA</name>
<proteinExistence type="predicted"/>
<keyword evidence="1" id="KW-0833">Ubl conjugation pathway</keyword>
<sequence length="295" mass="34754">ETYGNFKDMTAKHFRYPVEQVRHWVFINRQNKTARPDTPITNNFLSMTMKEIHTKMASEHVELKLFLEVAKPINGKVWFPKVENDFPHILVFIKYFNPDTQSLNRGLCYLYIQKFDKVGNIIPILCEKKNFPPHTPLKIYEEIKPNMIEEMKPNLTFQQSEIQDGDIICFQKVLTEKEAQGYTIAGRICDIPAFYESLSIRIVIHFKPRYKYRELSPEFELVFNKEYTYDDIAIHVAARLSTIPFKLRFTTAHSTSGTPKTIIERTTAQIPLEMLESTLPKWLNIFYYEILDIEV</sequence>
<dbReference type="Pfam" id="PF12436">
    <property type="entry name" value="USP7_ICP0_bdg"/>
    <property type="match status" value="1"/>
</dbReference>
<gene>
    <name evidence="3" type="ORF">GMARGA_LOCUS37430</name>
</gene>
<feature type="non-terminal residue" evidence="3">
    <location>
        <position position="1"/>
    </location>
</feature>
<reference evidence="3 4" key="1">
    <citation type="submission" date="2021-06" db="EMBL/GenBank/DDBJ databases">
        <authorList>
            <person name="Kallberg Y."/>
            <person name="Tangrot J."/>
            <person name="Rosling A."/>
        </authorList>
    </citation>
    <scope>NUCLEOTIDE SEQUENCE [LARGE SCALE GENOMIC DNA]</scope>
    <source>
        <strain evidence="3 4">120-4 pot B 10/14</strain>
    </source>
</reference>
<comment type="caution">
    <text evidence="3">The sequence shown here is derived from an EMBL/GenBank/DDBJ whole genome shotgun (WGS) entry which is preliminary data.</text>
</comment>
<keyword evidence="4" id="KW-1185">Reference proteome</keyword>
<evidence type="ECO:0000259" key="2">
    <source>
        <dbReference type="Pfam" id="PF12436"/>
    </source>
</evidence>
<organism evidence="3 4">
    <name type="scientific">Gigaspora margarita</name>
    <dbReference type="NCBI Taxonomy" id="4874"/>
    <lineage>
        <taxon>Eukaryota</taxon>
        <taxon>Fungi</taxon>
        <taxon>Fungi incertae sedis</taxon>
        <taxon>Mucoromycota</taxon>
        <taxon>Glomeromycotina</taxon>
        <taxon>Glomeromycetes</taxon>
        <taxon>Diversisporales</taxon>
        <taxon>Gigasporaceae</taxon>
        <taxon>Gigaspora</taxon>
    </lineage>
</organism>